<reference evidence="8 9" key="1">
    <citation type="journal article" date="2008" name="Appl. Environ. Microbiol.">
        <title>Genomic insights into Mn(II) oxidation by the marine alphaproteobacterium Aurantimonas sp. strain SI85-9A1.</title>
        <authorList>
            <person name="Dick G.J."/>
            <person name="Podell S."/>
            <person name="Johnson H.A."/>
            <person name="Rivera-Espinoza Y."/>
            <person name="Bernier-Latmani R."/>
            <person name="McCarthy J.K."/>
            <person name="Torpey J.W."/>
            <person name="Clement B.G."/>
            <person name="Gaasterland T."/>
            <person name="Tebo B.M."/>
        </authorList>
    </citation>
    <scope>NUCLEOTIDE SEQUENCE [LARGE SCALE GENOMIC DNA]</scope>
    <source>
        <strain evidence="8 9">SI85-9A1</strain>
    </source>
</reference>
<dbReference type="FunFam" id="2.40.420.20:FF:000001">
    <property type="entry name" value="Efflux RND transporter periplasmic adaptor subunit"/>
    <property type="match status" value="1"/>
</dbReference>
<dbReference type="Gene3D" id="2.40.30.170">
    <property type="match status" value="1"/>
</dbReference>
<gene>
    <name evidence="8" type="ORF">SI859A1_02724</name>
</gene>
<dbReference type="InterPro" id="IPR058624">
    <property type="entry name" value="MdtA-like_HH"/>
</dbReference>
<name>Q1YGV1_AURMS</name>
<keyword evidence="9" id="KW-1185">Reference proteome</keyword>
<feature type="domain" description="Multidrug resistance protein MdtA-like C-terminal permuted SH3" evidence="7">
    <location>
        <begin position="328"/>
        <end position="377"/>
    </location>
</feature>
<dbReference type="PANTHER" id="PTHR30158:SF10">
    <property type="entry name" value="CATION EFFLUX PUMP"/>
    <property type="match status" value="1"/>
</dbReference>
<dbReference type="EMBL" id="AAPJ01000005">
    <property type="protein sequence ID" value="EAS49124.1"/>
    <property type="molecule type" value="Genomic_DNA"/>
</dbReference>
<comment type="subcellular location">
    <subcellularLocation>
        <location evidence="1">Cell envelope</location>
    </subcellularLocation>
</comment>
<feature type="chain" id="PRO_5004197509" evidence="3">
    <location>
        <begin position="27"/>
        <end position="396"/>
    </location>
</feature>
<feature type="signal peptide" evidence="3">
    <location>
        <begin position="1"/>
        <end position="26"/>
    </location>
</feature>
<protein>
    <submittedName>
        <fullName evidence="8">Putative efflux transporter, RND family, membrane fusion protein subunit</fullName>
    </submittedName>
</protein>
<dbReference type="SUPFAM" id="SSF111369">
    <property type="entry name" value="HlyD-like secretion proteins"/>
    <property type="match status" value="1"/>
</dbReference>
<dbReference type="Gene3D" id="1.10.287.470">
    <property type="entry name" value="Helix hairpin bin"/>
    <property type="match status" value="1"/>
</dbReference>
<dbReference type="Proteomes" id="UP000000321">
    <property type="component" value="Unassembled WGS sequence"/>
</dbReference>
<dbReference type="Gene3D" id="2.40.50.100">
    <property type="match status" value="1"/>
</dbReference>
<keyword evidence="3" id="KW-0732">Signal</keyword>
<dbReference type="RefSeq" id="WP_009210546.1">
    <property type="nucleotide sequence ID" value="NZ_BBWP01000002.1"/>
</dbReference>
<dbReference type="OrthoDB" id="9816569at2"/>
<feature type="domain" description="Multidrug resistance protein MdtA-like barrel-sandwich hybrid" evidence="5">
    <location>
        <begin position="74"/>
        <end position="215"/>
    </location>
</feature>
<dbReference type="AlphaFoldDB" id="Q1YGV1"/>
<evidence type="ECO:0000259" key="7">
    <source>
        <dbReference type="Pfam" id="PF25967"/>
    </source>
</evidence>
<evidence type="ECO:0000256" key="2">
    <source>
        <dbReference type="ARBA" id="ARBA00009477"/>
    </source>
</evidence>
<feature type="domain" description="CusB-like beta-barrel" evidence="6">
    <location>
        <begin position="267"/>
        <end position="312"/>
    </location>
</feature>
<dbReference type="Pfam" id="PF25967">
    <property type="entry name" value="RND-MFP_C"/>
    <property type="match status" value="1"/>
</dbReference>
<accession>Q1YGV1</accession>
<evidence type="ECO:0000256" key="3">
    <source>
        <dbReference type="SAM" id="SignalP"/>
    </source>
</evidence>
<dbReference type="Gene3D" id="2.40.420.20">
    <property type="match status" value="1"/>
</dbReference>
<dbReference type="InterPro" id="IPR058625">
    <property type="entry name" value="MdtA-like_BSH"/>
</dbReference>
<dbReference type="InterPro" id="IPR058792">
    <property type="entry name" value="Beta-barrel_RND_2"/>
</dbReference>
<organism evidence="8 9">
    <name type="scientific">Aurantimonas manganoxydans (strain ATCC BAA-1229 / DSM 21871 / SI85-9A1)</name>
    <dbReference type="NCBI Taxonomy" id="287752"/>
    <lineage>
        <taxon>Bacteria</taxon>
        <taxon>Pseudomonadati</taxon>
        <taxon>Pseudomonadota</taxon>
        <taxon>Alphaproteobacteria</taxon>
        <taxon>Hyphomicrobiales</taxon>
        <taxon>Aurantimonadaceae</taxon>
        <taxon>Aurantimonas</taxon>
    </lineage>
</organism>
<comment type="similarity">
    <text evidence="2">Belongs to the membrane fusion protein (MFP) (TC 8.A.1) family.</text>
</comment>
<evidence type="ECO:0000313" key="9">
    <source>
        <dbReference type="Proteomes" id="UP000000321"/>
    </source>
</evidence>
<dbReference type="PANTHER" id="PTHR30158">
    <property type="entry name" value="ACRA/E-RELATED COMPONENT OF DRUG EFFLUX TRANSPORTER"/>
    <property type="match status" value="1"/>
</dbReference>
<dbReference type="Pfam" id="PF25954">
    <property type="entry name" value="Beta-barrel_RND_2"/>
    <property type="match status" value="1"/>
</dbReference>
<dbReference type="InterPro" id="IPR006143">
    <property type="entry name" value="RND_pump_MFP"/>
</dbReference>
<evidence type="ECO:0000313" key="8">
    <source>
        <dbReference type="EMBL" id="EAS49124.1"/>
    </source>
</evidence>
<evidence type="ECO:0000259" key="6">
    <source>
        <dbReference type="Pfam" id="PF25954"/>
    </source>
</evidence>
<dbReference type="GO" id="GO:0022857">
    <property type="term" value="F:transmembrane transporter activity"/>
    <property type="evidence" value="ECO:0007669"/>
    <property type="project" value="InterPro"/>
</dbReference>
<dbReference type="InterPro" id="IPR058627">
    <property type="entry name" value="MdtA-like_C"/>
</dbReference>
<dbReference type="Pfam" id="PF25917">
    <property type="entry name" value="BSH_RND"/>
    <property type="match status" value="1"/>
</dbReference>
<evidence type="ECO:0000259" key="5">
    <source>
        <dbReference type="Pfam" id="PF25917"/>
    </source>
</evidence>
<proteinExistence type="inferred from homology"/>
<feature type="domain" description="Multidrug resistance protein MdtA-like alpha-helical hairpin" evidence="4">
    <location>
        <begin position="115"/>
        <end position="183"/>
    </location>
</feature>
<evidence type="ECO:0000259" key="4">
    <source>
        <dbReference type="Pfam" id="PF25876"/>
    </source>
</evidence>
<dbReference type="GO" id="GO:0030313">
    <property type="term" value="C:cell envelope"/>
    <property type="evidence" value="ECO:0007669"/>
    <property type="project" value="UniProtKB-SubCell"/>
</dbReference>
<dbReference type="HOGENOM" id="CLU_018816_2_1_5"/>
<dbReference type="BioCyc" id="AURANTIMONAS:SI859A1_02724-MONOMER"/>
<dbReference type="Pfam" id="PF25876">
    <property type="entry name" value="HH_MFP_RND"/>
    <property type="match status" value="1"/>
</dbReference>
<sequence length="396" mass="41666">MTRTVFRRLLWSSGLVVAIAMGATTAAMNETGRATAGESAAPAAAAVKVSVQEVTPRSVTLWKEYSGRLEAVDRVEIRPRVGGAIQSFHFREGALVKAGDLIATIDQAPYQAAVARARADVEAAEAQVNLAALEVGRAKSLVTSRAVSQSTLDQRSSTLAQAVANADAAKAALRTAELDLGYTEVRSPIDGRIGQIKVTAGNLVAAGLSSAVLTTVVSVDPIYAGFDVNAGDVAEILSALPDQDGPLPAYGDIPVEVQRFDSEGAHSAVHGRVQLIGNEVDPQSGTLRIRAALDNPKGSLIPGEFVRIRLGQPRPQDRLLISERTVGTDQDRKYVLVVGEDRTVEYRTIRLGASVDGLRVVEDGLKPGEQIVAEGIQSLTPGTLVDPQPVTLASAE</sequence>
<evidence type="ECO:0000256" key="1">
    <source>
        <dbReference type="ARBA" id="ARBA00004196"/>
    </source>
</evidence>
<dbReference type="GO" id="GO:0046677">
    <property type="term" value="P:response to antibiotic"/>
    <property type="evidence" value="ECO:0007669"/>
    <property type="project" value="TreeGrafter"/>
</dbReference>
<dbReference type="NCBIfam" id="TIGR01730">
    <property type="entry name" value="RND_mfp"/>
    <property type="match status" value="1"/>
</dbReference>
<dbReference type="GO" id="GO:0005886">
    <property type="term" value="C:plasma membrane"/>
    <property type="evidence" value="ECO:0007669"/>
    <property type="project" value="TreeGrafter"/>
</dbReference>
<comment type="caution">
    <text evidence="8">The sequence shown here is derived from an EMBL/GenBank/DDBJ whole genome shotgun (WGS) entry which is preliminary data.</text>
</comment>